<evidence type="ECO:0000313" key="2">
    <source>
        <dbReference type="WBParaSite" id="PgR002_g084_t01"/>
    </source>
</evidence>
<name>A0A915AAQ8_PARUN</name>
<evidence type="ECO:0000313" key="1">
    <source>
        <dbReference type="Proteomes" id="UP000887569"/>
    </source>
</evidence>
<dbReference type="PANTHER" id="PTHR31094">
    <property type="entry name" value="RIKEN CDNA 2310061I04 GENE"/>
    <property type="match status" value="1"/>
</dbReference>
<dbReference type="PANTHER" id="PTHR31094:SF2">
    <property type="entry name" value="RIKEN CDNA 2310061I04 GENE"/>
    <property type="match status" value="1"/>
</dbReference>
<accession>A0A915AAQ8</accession>
<dbReference type="Proteomes" id="UP000887569">
    <property type="component" value="Unplaced"/>
</dbReference>
<dbReference type="Pfam" id="PF10184">
    <property type="entry name" value="DUF2358"/>
    <property type="match status" value="1"/>
</dbReference>
<dbReference type="AlphaFoldDB" id="A0A915AAQ8"/>
<protein>
    <submittedName>
        <fullName evidence="2">Uncharacterized protein</fullName>
    </submittedName>
</protein>
<proteinExistence type="predicted"/>
<reference evidence="2" key="1">
    <citation type="submission" date="2022-11" db="UniProtKB">
        <authorList>
            <consortium name="WormBaseParasite"/>
        </authorList>
    </citation>
    <scope>IDENTIFICATION</scope>
</reference>
<dbReference type="WBParaSite" id="PgR002_g084_t01">
    <property type="protein sequence ID" value="PgR002_g084_t01"/>
    <property type="gene ID" value="PgR002_g084"/>
</dbReference>
<keyword evidence="1" id="KW-1185">Reference proteome</keyword>
<sequence length="145" mass="16841">CTLFFFRGLQQYMAHLGMISVTCQFLFPHIEMEALNIVPILEDGTVRLRWRVKHISLLRALTNPMLFRYDYRVKRLKWFDGYSIFVVDGDGLVYKVVNQKVMPDEERGVEKKSATQRLVEKMGVLPKGAQAAYSSVPSRRVSRLQ</sequence>
<dbReference type="InterPro" id="IPR018790">
    <property type="entry name" value="DUF2358"/>
</dbReference>
<organism evidence="1 2">
    <name type="scientific">Parascaris univalens</name>
    <name type="common">Nematode worm</name>
    <dbReference type="NCBI Taxonomy" id="6257"/>
    <lineage>
        <taxon>Eukaryota</taxon>
        <taxon>Metazoa</taxon>
        <taxon>Ecdysozoa</taxon>
        <taxon>Nematoda</taxon>
        <taxon>Chromadorea</taxon>
        <taxon>Rhabditida</taxon>
        <taxon>Spirurina</taxon>
        <taxon>Ascaridomorpha</taxon>
        <taxon>Ascaridoidea</taxon>
        <taxon>Ascarididae</taxon>
        <taxon>Parascaris</taxon>
    </lineage>
</organism>